<evidence type="ECO:0000313" key="10">
    <source>
        <dbReference type="EMBL" id="KAJ8320886.1"/>
    </source>
</evidence>
<evidence type="ECO:0000259" key="8">
    <source>
        <dbReference type="Pfam" id="PF01431"/>
    </source>
</evidence>
<comment type="cofactor">
    <cofactor evidence="1">
        <name>Zn(2+)</name>
        <dbReference type="ChEBI" id="CHEBI:29105"/>
    </cofactor>
</comment>
<dbReference type="Proteomes" id="UP001217089">
    <property type="component" value="Unassembled WGS sequence"/>
</dbReference>
<evidence type="ECO:0000256" key="3">
    <source>
        <dbReference type="ARBA" id="ARBA00022723"/>
    </source>
</evidence>
<dbReference type="PANTHER" id="PTHR11733">
    <property type="entry name" value="ZINC METALLOPROTEASE FAMILY M13 NEPRILYSIN-RELATED"/>
    <property type="match status" value="1"/>
</dbReference>
<dbReference type="InterPro" id="IPR042089">
    <property type="entry name" value="Peptidase_M13_dom_2"/>
</dbReference>
<evidence type="ECO:0000256" key="4">
    <source>
        <dbReference type="ARBA" id="ARBA00022801"/>
    </source>
</evidence>
<evidence type="ECO:0000256" key="5">
    <source>
        <dbReference type="ARBA" id="ARBA00022833"/>
    </source>
</evidence>
<keyword evidence="6" id="KW-0482">Metalloprotease</keyword>
<evidence type="ECO:0000256" key="6">
    <source>
        <dbReference type="ARBA" id="ARBA00023049"/>
    </source>
</evidence>
<evidence type="ECO:0008006" key="12">
    <source>
        <dbReference type="Google" id="ProtNLM"/>
    </source>
</evidence>
<dbReference type="InterPro" id="IPR018497">
    <property type="entry name" value="Peptidase_M13_C"/>
</dbReference>
<protein>
    <recommendedName>
        <fullName evidence="12">Neprilysin</fullName>
    </recommendedName>
</protein>
<accession>A0ABQ9FUG3</accession>
<feature type="domain" description="Peptidase M13 C-terminal" evidence="8">
    <location>
        <begin position="519"/>
        <end position="726"/>
    </location>
</feature>
<dbReference type="SUPFAM" id="SSF55486">
    <property type="entry name" value="Metalloproteases ('zincins'), catalytic domain"/>
    <property type="match status" value="1"/>
</dbReference>
<keyword evidence="4" id="KW-0378">Hydrolase</keyword>
<evidence type="ECO:0000256" key="1">
    <source>
        <dbReference type="ARBA" id="ARBA00001947"/>
    </source>
</evidence>
<keyword evidence="11" id="KW-1185">Reference proteome</keyword>
<dbReference type="InterPro" id="IPR000718">
    <property type="entry name" value="Peptidase_M13"/>
</dbReference>
<dbReference type="Gene3D" id="3.40.390.10">
    <property type="entry name" value="Collagenase (Catalytic Domain)"/>
    <property type="match status" value="1"/>
</dbReference>
<dbReference type="Pfam" id="PF05649">
    <property type="entry name" value="Peptidase_M13_N"/>
    <property type="match status" value="1"/>
</dbReference>
<evidence type="ECO:0000256" key="2">
    <source>
        <dbReference type="ARBA" id="ARBA00022670"/>
    </source>
</evidence>
<proteinExistence type="predicted"/>
<keyword evidence="2" id="KW-0645">Protease</keyword>
<name>A0ABQ9FUG3_TEGGR</name>
<keyword evidence="3" id="KW-0479">Metal-binding</keyword>
<comment type="caution">
    <text evidence="10">The sequence shown here is derived from an EMBL/GenBank/DDBJ whole genome shotgun (WGS) entry which is preliminary data.</text>
</comment>
<dbReference type="Pfam" id="PF01431">
    <property type="entry name" value="Peptidase_M13"/>
    <property type="match status" value="1"/>
</dbReference>
<sequence>MDMNGKAKIDYSSETEEGSRVKFASSHPERRSVCWARRTTLELVLIIVCVVCLIVTVAMIILQAKRSGTNESSNHLCLTQDCVKAASALLEGMNQDVDPCDNFFEYACGSWNKVNVIPDDRSSYDTFAKLRDHLQSTLKDLLEHPVTDGDIEATRKAKYLYQSCVNETLIDERDIKPVQEFIEQLGGWPVADTNNSWSADKFDLIDLLVKLRHYNNKILVDQWVSADDKNSEVNIIQLDQPDLGMPSRDYFLKGRDDQVVKVYEELAVNVAVVFGANRTVAVEEMADMVDLEIQLANFNWSGYLSKIFEPVNITINDTEEVVIYAPDYLQNMVKIVNQTSNRTLANYLVWRIMMNRVTNLPEKYRNLRKEYNKIIFGSQSERSRWRDCVTYVNDNMGNAVGRMFVKDHFDEDSKDKALVMIHDIRDAFNTMLNEVNWLDEPTRKVAKEKADAIAEKIGYPPFIINDTEINLRYRYNDYKPDKYFENVLENIRNIALGNAEILREPVDRTQWSTTPAVVNAFYSSTKNQIMFPAGILQPPFYSKGYPKSLNYGGIGMVIGHEITHGFDDRGRQFDKDGNLKQWWDDDVIKRFKEKAQCIVDQYSNFTVPDVNINLNGIQTQGENIADNGGLKQAYRAYMKRMDGKSIHEGILPGLTHLSHQHLFFLNFAQVWCGSIRPEAAVNRVRTGLHSPGRFRVIGTLQNMKEFSEVYKCPKGSYMNPEVKCSIW</sequence>
<feature type="transmembrane region" description="Helical" evidence="7">
    <location>
        <begin position="40"/>
        <end position="62"/>
    </location>
</feature>
<gene>
    <name evidence="10" type="ORF">KUTeg_002473</name>
</gene>
<evidence type="ECO:0000256" key="7">
    <source>
        <dbReference type="SAM" id="Phobius"/>
    </source>
</evidence>
<keyword evidence="7" id="KW-0812">Transmembrane</keyword>
<dbReference type="EMBL" id="JARBDR010000141">
    <property type="protein sequence ID" value="KAJ8320886.1"/>
    <property type="molecule type" value="Genomic_DNA"/>
</dbReference>
<dbReference type="PANTHER" id="PTHR11733:SF238">
    <property type="entry name" value="FI07649P-RELATED"/>
    <property type="match status" value="1"/>
</dbReference>
<dbReference type="CDD" id="cd08662">
    <property type="entry name" value="M13"/>
    <property type="match status" value="1"/>
</dbReference>
<evidence type="ECO:0000313" key="11">
    <source>
        <dbReference type="Proteomes" id="UP001217089"/>
    </source>
</evidence>
<dbReference type="PRINTS" id="PR00786">
    <property type="entry name" value="NEPRILYSIN"/>
</dbReference>
<evidence type="ECO:0000259" key="9">
    <source>
        <dbReference type="Pfam" id="PF05649"/>
    </source>
</evidence>
<keyword evidence="5" id="KW-0862">Zinc</keyword>
<dbReference type="InterPro" id="IPR024079">
    <property type="entry name" value="MetalloPept_cat_dom_sf"/>
</dbReference>
<feature type="domain" description="Peptidase M13 N-terminal" evidence="9">
    <location>
        <begin position="99"/>
        <end position="301"/>
    </location>
</feature>
<keyword evidence="7" id="KW-1133">Transmembrane helix</keyword>
<organism evidence="10 11">
    <name type="scientific">Tegillarca granosa</name>
    <name type="common">Malaysian cockle</name>
    <name type="synonym">Anadara granosa</name>
    <dbReference type="NCBI Taxonomy" id="220873"/>
    <lineage>
        <taxon>Eukaryota</taxon>
        <taxon>Metazoa</taxon>
        <taxon>Spiralia</taxon>
        <taxon>Lophotrochozoa</taxon>
        <taxon>Mollusca</taxon>
        <taxon>Bivalvia</taxon>
        <taxon>Autobranchia</taxon>
        <taxon>Pteriomorphia</taxon>
        <taxon>Arcoida</taxon>
        <taxon>Arcoidea</taxon>
        <taxon>Arcidae</taxon>
        <taxon>Tegillarca</taxon>
    </lineage>
</organism>
<dbReference type="InterPro" id="IPR008753">
    <property type="entry name" value="Peptidase_M13_N"/>
</dbReference>
<keyword evidence="7" id="KW-0472">Membrane</keyword>
<reference evidence="10 11" key="1">
    <citation type="submission" date="2022-12" db="EMBL/GenBank/DDBJ databases">
        <title>Chromosome-level genome of Tegillarca granosa.</title>
        <authorList>
            <person name="Kim J."/>
        </authorList>
    </citation>
    <scope>NUCLEOTIDE SEQUENCE [LARGE SCALE GENOMIC DNA]</scope>
    <source>
        <strain evidence="10">Teg-2019</strain>
        <tissue evidence="10">Adductor muscle</tissue>
    </source>
</reference>
<dbReference type="PROSITE" id="PS51885">
    <property type="entry name" value="NEPRILYSIN"/>
    <property type="match status" value="1"/>
</dbReference>
<dbReference type="Gene3D" id="1.10.1380.10">
    <property type="entry name" value="Neutral endopeptidase , domain2"/>
    <property type="match status" value="1"/>
</dbReference>